<dbReference type="RefSeq" id="WP_115597151.1">
    <property type="nucleotide sequence ID" value="NZ_UFXL01000001.1"/>
</dbReference>
<evidence type="ECO:0000313" key="6">
    <source>
        <dbReference type="Proteomes" id="UP000255070"/>
    </source>
</evidence>
<dbReference type="Pfam" id="PF05860">
    <property type="entry name" value="TPS"/>
    <property type="match status" value="1"/>
</dbReference>
<dbReference type="Gene3D" id="2.160.20.110">
    <property type="match status" value="3"/>
</dbReference>
<keyword evidence="3" id="KW-0732">Signal</keyword>
<dbReference type="Pfam" id="PF13018">
    <property type="entry name" value="ESPR"/>
    <property type="match status" value="1"/>
</dbReference>
<dbReference type="InterPro" id="IPR041286">
    <property type="entry name" value="MBG_2"/>
</dbReference>
<reference evidence="5 6" key="1">
    <citation type="submission" date="2018-06" db="EMBL/GenBank/DDBJ databases">
        <authorList>
            <consortium name="Pathogen Informatics"/>
            <person name="Doyle S."/>
        </authorList>
    </citation>
    <scope>NUCLEOTIDE SEQUENCE [LARGE SCALE GENOMIC DNA]</scope>
    <source>
        <strain evidence="5 6">NCTC10698</strain>
    </source>
</reference>
<organism evidence="5 6">
    <name type="scientific">Comamonas testosteroni</name>
    <name type="common">Pseudomonas testosteroni</name>
    <dbReference type="NCBI Taxonomy" id="285"/>
    <lineage>
        <taxon>Bacteria</taxon>
        <taxon>Pseudomonadati</taxon>
        <taxon>Pseudomonadota</taxon>
        <taxon>Betaproteobacteria</taxon>
        <taxon>Burkholderiales</taxon>
        <taxon>Comamonadaceae</taxon>
        <taxon>Comamonas</taxon>
    </lineage>
</organism>
<evidence type="ECO:0000256" key="3">
    <source>
        <dbReference type="ARBA" id="ARBA00022729"/>
    </source>
</evidence>
<dbReference type="SUPFAM" id="SSF51126">
    <property type="entry name" value="Pectin lyase-like"/>
    <property type="match status" value="1"/>
</dbReference>
<accession>A0A8B4S1P6</accession>
<dbReference type="InterPro" id="IPR024973">
    <property type="entry name" value="ESPR"/>
</dbReference>
<evidence type="ECO:0000256" key="1">
    <source>
        <dbReference type="ARBA" id="ARBA00004613"/>
    </source>
</evidence>
<sequence length="2040" mass="206238">MNHYYRLVRSADGTRYMPAPETAKSQGKASKAVASVSVLLGLVAAGGNAWAQAPPANALPTGAQVAAGQASIGQNGKQMTINQGSDRAVINWQGFDIGSQAAVRFNQPGTSSVALNRVVAGDASQIHGQLSANGQLWVLNPNGVVFGAGSRVDVGGLVASTMHSSDADFMAGKAVFHRNGSTGSVLNQGEITAHGDGGQGGLVALLAPTVKNEGIIRAQLGSVVLAAGDRITLSTGVGGRLQVAPDPATVKTLIENKQLIVADGGQVLMTSRAADALSAGVVSNSGAVQARTLAHQEGRIVLLADMQHGSTQVAGLLDASAPDGGNGGFVDTSAAQVQIQAGTRVTTQAASGKTGQWLIDPTDFTISVGEATQTDSGIGADTLVANLASTDVTLQTVAAGSDKGSIHVNADVRYDANQLTLNAHHDININATMDVGGTGSLALNHGNTLGNAATAPAADSQLSINGRVNFAQAGAGLLSINGHGYTVINDVAALQDMDSNLGGKYALGADIDASATAGWNLNAGIYNGFVPIGSNSDSTDATRFTGSFDGLGHSIRDLTVNVNQPLGSYGYSYAGLFGATGSAARIAHVGLDNASIKASGGYANYAGALVGWNSGAIDQSYATGSATAEGGNWVNYAGALVGWNNGAIVQSYATGSATASGGDWNYAGALVGWNNGAILQSYATGSATASGGSGNYAGALVGLNRGAILQSSAIGSTTAKDGNSYNYAGALVGWNIFGNISQSYATGSATAEGAGGYSKNSAGALVGENFDGNISQSYATGSATASGSYDNSAGALVGINSYGNISQSYATGSATASGGSYDNSAGALVGMNNGSISQSYWNKDLATNAVGGGSAAGATGLTTEQMFHASHLAGFAWGTVWGNAGNQSTPYLLGMAGNQVFIKTDVPSSVSHASRPPLYTAIQDVQQLQAIQNDLAGRYALVNHIDASATAGWNLNAGIYNGFVPIGSNSDNTDATRFTGSFDGLGHSIRDLTVNVTQPQYLDSSGYSFSNAGLFGATGSAARIAHVGLDNASIKASGGVWNSAGALAGWNSGAILQSYATGNATAEGGSGNSAGALVGKNHGGNISQSYATGSGSISISQSYATGSATAEGGSGNSAGALVGVNINGNISQSYATGSATAKDGNANFAGALAGENYGSISQSYWSADRNPGQPGVGNNSGLDAESQGLTDAEFQKASSFAAWGSDIDDQGGTGAAWRIYEGHSTPLLRTFLKQVTVDLGALASKTYDGTTGSGVIGGSDYSIAPSVVLGGAGSDLSYQSNNKNAGNYSAKNGGLLVSGLYSNQQGYDISYQGSFEITQASLTVTADAASKVYGDADDLKYTSSGLIHGDSLGGSLGRAAGENVGSYAIHQGSLANSNYRITFTGNQLQITPKALTVTADAASKVYGDADDLKYTSSGLINGDRLGGSLGRAAGENVGSYAIHQGSLANSNYSISFNGNQLQITPKALTVTADAASKVYGDADDLRYTSSGLIHGDSLSGSLGRAAGENVGSYAINQGSLANSNYSITFKGNQLHITPKALTVTADAASKVYGDGDADDLKYTSSGLIHGDSLSGSLGRAAGENVGSYAIHQGSLANSNYRITFTGNQLQITPKALTVTADAASKVYGDADDLRYTSSGLINGDRLGGSLGRAAGENVGSYAIHQGSLANSNYRITFTGNQLQITPKALTVTADAASKVYGDADDLKYTSSGLINGDRLGGSLGRAAGENVGSYAIHQGSLANSNYSITFKGNQLQITPKALTVTADAASKVYGDADDLRYTSSGLINGDRLGGSLGRAAGENVGSYAIHQGSLANSNYSITFKGNQLQITPKALTVTADAASKVYGDADDLRYTSSGLINGDRLGGSLGRASGENVGSYAINQGSLAHSNYSITFTGDQLQITPKALTITAGNAQKTTGQSLVFQGHEFTTQGLVGAEQIQSVQLDSAGAAASAAAGSYAIVASHLRAGAGFDARNYDIRYVDGQLQVQAQAQRTALGVGDLWRLYSPQLMQQPGPQVPPAQKKPLLTIEPEHIRMAAI</sequence>
<dbReference type="Pfam" id="PF18676">
    <property type="entry name" value="MBG_2"/>
    <property type="match status" value="9"/>
</dbReference>
<dbReference type="InterPro" id="IPR008638">
    <property type="entry name" value="FhaB/CdiA-like_TPS"/>
</dbReference>
<dbReference type="GO" id="GO:0005576">
    <property type="term" value="C:extracellular region"/>
    <property type="evidence" value="ECO:0007669"/>
    <property type="project" value="UniProtKB-SubCell"/>
</dbReference>
<dbReference type="PANTHER" id="PTHR12338">
    <property type="entry name" value="AUTOTRANSPORTER"/>
    <property type="match status" value="1"/>
</dbReference>
<evidence type="ECO:0000259" key="4">
    <source>
        <dbReference type="SMART" id="SM00912"/>
    </source>
</evidence>
<keyword evidence="6" id="KW-1185">Reference proteome</keyword>
<dbReference type="NCBIfam" id="TIGR01901">
    <property type="entry name" value="adhes_NPXG"/>
    <property type="match status" value="1"/>
</dbReference>
<comment type="subcellular location">
    <subcellularLocation>
        <location evidence="1">Secreted</location>
    </subcellularLocation>
</comment>
<evidence type="ECO:0000256" key="2">
    <source>
        <dbReference type="ARBA" id="ARBA00022525"/>
    </source>
</evidence>
<name>A0A8B4S1P6_COMTE</name>
<dbReference type="InterPro" id="IPR012334">
    <property type="entry name" value="Pectin_lyas_fold"/>
</dbReference>
<evidence type="ECO:0000313" key="5">
    <source>
        <dbReference type="EMBL" id="SUY77369.1"/>
    </source>
</evidence>
<proteinExistence type="predicted"/>
<dbReference type="Proteomes" id="UP000255070">
    <property type="component" value="Unassembled WGS sequence"/>
</dbReference>
<gene>
    <name evidence="5" type="primary">hxuA</name>
    <name evidence="5" type="ORF">NCTC10698_02268</name>
</gene>
<comment type="caution">
    <text evidence="5">The sequence shown here is derived from an EMBL/GenBank/DDBJ whole genome shotgun (WGS) entry which is preliminary data.</text>
</comment>
<dbReference type="EMBL" id="UFXL01000001">
    <property type="protein sequence ID" value="SUY77369.1"/>
    <property type="molecule type" value="Genomic_DNA"/>
</dbReference>
<dbReference type="PANTHER" id="PTHR12338:SF8">
    <property type="entry name" value="HEME_HEMOPEXIN-BINDING PROTEIN"/>
    <property type="match status" value="1"/>
</dbReference>
<feature type="domain" description="Filamentous haemagglutinin FhaB/tRNA nuclease CdiA-like TPS" evidence="4">
    <location>
        <begin position="56"/>
        <end position="168"/>
    </location>
</feature>
<dbReference type="InterPro" id="IPR050909">
    <property type="entry name" value="Bact_Autotransporter_VF"/>
</dbReference>
<dbReference type="SMART" id="SM00912">
    <property type="entry name" value="Haemagg_act"/>
    <property type="match status" value="1"/>
</dbReference>
<keyword evidence="2" id="KW-0964">Secreted</keyword>
<dbReference type="Gene3D" id="2.160.20.10">
    <property type="entry name" value="Single-stranded right-handed beta-helix, Pectin lyase-like"/>
    <property type="match status" value="1"/>
</dbReference>
<protein>
    <submittedName>
        <fullName evidence="5">Heme:hemopexin utilization protein A</fullName>
    </submittedName>
</protein>
<dbReference type="InterPro" id="IPR011050">
    <property type="entry name" value="Pectin_lyase_fold/virulence"/>
</dbReference>